<dbReference type="RefSeq" id="WP_378580528.1">
    <property type="nucleotide sequence ID" value="NZ_JBHSFQ010000058.1"/>
</dbReference>
<feature type="region of interest" description="Disordered" evidence="4">
    <location>
        <begin position="113"/>
        <end position="158"/>
    </location>
</feature>
<dbReference type="NCBIfam" id="TIGR00621">
    <property type="entry name" value="ssb"/>
    <property type="match status" value="1"/>
</dbReference>
<dbReference type="CDD" id="cd04496">
    <property type="entry name" value="SSB_OBF"/>
    <property type="match status" value="1"/>
</dbReference>
<evidence type="ECO:0000256" key="2">
    <source>
        <dbReference type="PROSITE-ProRule" id="PRU00252"/>
    </source>
</evidence>
<dbReference type="Gene3D" id="2.40.50.140">
    <property type="entry name" value="Nucleic acid-binding proteins"/>
    <property type="match status" value="1"/>
</dbReference>
<comment type="caution">
    <text evidence="5">The sequence shown here is derived from an EMBL/GenBank/DDBJ whole genome shotgun (WGS) entry which is preliminary data.</text>
</comment>
<proteinExistence type="predicted"/>
<evidence type="ECO:0000313" key="6">
    <source>
        <dbReference type="Proteomes" id="UP001595923"/>
    </source>
</evidence>
<dbReference type="InterPro" id="IPR000424">
    <property type="entry name" value="Primosome_PriB/ssb"/>
</dbReference>
<organism evidence="5 6">
    <name type="scientific">Nocardiopsis mangrovi</name>
    <dbReference type="NCBI Taxonomy" id="1179818"/>
    <lineage>
        <taxon>Bacteria</taxon>
        <taxon>Bacillati</taxon>
        <taxon>Actinomycetota</taxon>
        <taxon>Actinomycetes</taxon>
        <taxon>Streptosporangiales</taxon>
        <taxon>Nocardiopsidaceae</taxon>
        <taxon>Nocardiopsis</taxon>
    </lineage>
</organism>
<reference evidence="6" key="1">
    <citation type="journal article" date="2019" name="Int. J. Syst. Evol. Microbiol.">
        <title>The Global Catalogue of Microorganisms (GCM) 10K type strain sequencing project: providing services to taxonomists for standard genome sequencing and annotation.</title>
        <authorList>
            <consortium name="The Broad Institute Genomics Platform"/>
            <consortium name="The Broad Institute Genome Sequencing Center for Infectious Disease"/>
            <person name="Wu L."/>
            <person name="Ma J."/>
        </authorList>
    </citation>
    <scope>NUCLEOTIDE SEQUENCE [LARGE SCALE GENOMIC DNA]</scope>
    <source>
        <strain evidence="6">XZYJ18</strain>
    </source>
</reference>
<dbReference type="PROSITE" id="PS50935">
    <property type="entry name" value="SSB"/>
    <property type="match status" value="1"/>
</dbReference>
<dbReference type="InterPro" id="IPR012340">
    <property type="entry name" value="NA-bd_OB-fold"/>
</dbReference>
<sequence>MDQPIVTVVGRLTHDPELRILGDGTPLCGFTVATAPRFFERTTGSWRDHRTVVLRCSAWRRHAANIAVTLARGMRVIVTGELRRRRYTDPRGRVRAVTDLRVHDAAPALRWATARVDRQEPGEDPPLAIPRPRGTDPWGRCSGRRSASASASTGDPPF</sequence>
<evidence type="ECO:0000256" key="3">
    <source>
        <dbReference type="RuleBase" id="RU000524"/>
    </source>
</evidence>
<keyword evidence="6" id="KW-1185">Reference proteome</keyword>
<dbReference type="SUPFAM" id="SSF50249">
    <property type="entry name" value="Nucleic acid-binding proteins"/>
    <property type="match status" value="1"/>
</dbReference>
<dbReference type="Pfam" id="PF00436">
    <property type="entry name" value="SSB"/>
    <property type="match status" value="1"/>
</dbReference>
<name>A0ABV9E7Q4_9ACTN</name>
<dbReference type="GO" id="GO:0003677">
    <property type="term" value="F:DNA binding"/>
    <property type="evidence" value="ECO:0007669"/>
    <property type="project" value="UniProtKB-KW"/>
</dbReference>
<protein>
    <recommendedName>
        <fullName evidence="3">Single-stranded DNA-binding protein</fullName>
    </recommendedName>
</protein>
<keyword evidence="1 2" id="KW-0238">DNA-binding</keyword>
<dbReference type="EMBL" id="JBHSFQ010000058">
    <property type="protein sequence ID" value="MFC4566018.1"/>
    <property type="molecule type" value="Genomic_DNA"/>
</dbReference>
<gene>
    <name evidence="5" type="primary">ssb</name>
    <name evidence="5" type="ORF">ACFO4E_29540</name>
</gene>
<dbReference type="Proteomes" id="UP001595923">
    <property type="component" value="Unassembled WGS sequence"/>
</dbReference>
<feature type="compositionally biased region" description="Low complexity" evidence="4">
    <location>
        <begin position="139"/>
        <end position="158"/>
    </location>
</feature>
<evidence type="ECO:0000313" key="5">
    <source>
        <dbReference type="EMBL" id="MFC4566018.1"/>
    </source>
</evidence>
<dbReference type="InterPro" id="IPR011344">
    <property type="entry name" value="ssDNA-bd"/>
</dbReference>
<evidence type="ECO:0000256" key="1">
    <source>
        <dbReference type="ARBA" id="ARBA00023125"/>
    </source>
</evidence>
<evidence type="ECO:0000256" key="4">
    <source>
        <dbReference type="SAM" id="MobiDB-lite"/>
    </source>
</evidence>
<accession>A0ABV9E7Q4</accession>